<evidence type="ECO:0000256" key="3">
    <source>
        <dbReference type="ARBA" id="ARBA00022448"/>
    </source>
</evidence>
<comment type="similarity">
    <text evidence="2">Belongs to the DsbB family. BdbC subfamily.</text>
</comment>
<evidence type="ECO:0000256" key="7">
    <source>
        <dbReference type="ARBA" id="ARBA00023002"/>
    </source>
</evidence>
<evidence type="ECO:0000313" key="13">
    <source>
        <dbReference type="EMBL" id="MDL5375726.1"/>
    </source>
</evidence>
<feature type="transmembrane region" description="Helical" evidence="12">
    <location>
        <begin position="34"/>
        <end position="53"/>
    </location>
</feature>
<name>A0ABT7MLL5_9BACL</name>
<dbReference type="SUPFAM" id="SSF158442">
    <property type="entry name" value="DsbB-like"/>
    <property type="match status" value="1"/>
</dbReference>
<evidence type="ECO:0000313" key="14">
    <source>
        <dbReference type="Proteomes" id="UP001230807"/>
    </source>
</evidence>
<keyword evidence="7" id="KW-0560">Oxidoreductase</keyword>
<keyword evidence="14" id="KW-1185">Reference proteome</keyword>
<dbReference type="PANTHER" id="PTHR43469:SF1">
    <property type="entry name" value="SPBETA PROPHAGE-DERIVED DISULFIDE BOND FORMATION PROTEIN B"/>
    <property type="match status" value="1"/>
</dbReference>
<keyword evidence="6 12" id="KW-1133">Transmembrane helix</keyword>
<keyword evidence="10" id="KW-0143">Chaperone</keyword>
<evidence type="ECO:0000256" key="10">
    <source>
        <dbReference type="ARBA" id="ARBA00023186"/>
    </source>
</evidence>
<evidence type="ECO:0000256" key="6">
    <source>
        <dbReference type="ARBA" id="ARBA00022989"/>
    </source>
</evidence>
<accession>A0ABT7MLL5</accession>
<dbReference type="Pfam" id="PF02600">
    <property type="entry name" value="DsbB"/>
    <property type="match status" value="1"/>
</dbReference>
<gene>
    <name evidence="13" type="ORF">QR695_01760</name>
</gene>
<reference evidence="13 14" key="1">
    <citation type="submission" date="2023-06" db="EMBL/GenBank/DDBJ databases">
        <title>Influencing factors and mechanism of Cr(VI) reduction by facultative anaerobic Exiguobacterium sp. PY14.</title>
        <authorList>
            <person name="Zou L."/>
        </authorList>
    </citation>
    <scope>NUCLEOTIDE SEQUENCE [LARGE SCALE GENOMIC DNA]</scope>
    <source>
        <strain evidence="13 14">PY14</strain>
    </source>
</reference>
<protein>
    <submittedName>
        <fullName evidence="13">Disulfide bond formation protein B</fullName>
    </submittedName>
</protein>
<dbReference type="Gene3D" id="1.20.1550.10">
    <property type="entry name" value="DsbB-like"/>
    <property type="match status" value="1"/>
</dbReference>
<dbReference type="EMBL" id="JASWER010000001">
    <property type="protein sequence ID" value="MDL5375726.1"/>
    <property type="molecule type" value="Genomic_DNA"/>
</dbReference>
<evidence type="ECO:0000256" key="4">
    <source>
        <dbReference type="ARBA" id="ARBA00022692"/>
    </source>
</evidence>
<evidence type="ECO:0000256" key="11">
    <source>
        <dbReference type="ARBA" id="ARBA00023284"/>
    </source>
</evidence>
<feature type="transmembrane region" description="Helical" evidence="12">
    <location>
        <begin position="98"/>
        <end position="123"/>
    </location>
</feature>
<dbReference type="InterPro" id="IPR003752">
    <property type="entry name" value="DiS_bond_form_DsbB/BdbC"/>
</dbReference>
<evidence type="ECO:0000256" key="5">
    <source>
        <dbReference type="ARBA" id="ARBA00022982"/>
    </source>
</evidence>
<evidence type="ECO:0000256" key="2">
    <source>
        <dbReference type="ARBA" id="ARBA00007602"/>
    </source>
</evidence>
<sequence length="129" mass="14874">MQRHHFAFIVATIATLGSLYFSEIMLYVPCKLCWFQRIFMYPLAIYYLTVLLSNRAVNKLFVGLMAGAGWAIALYHVILERIPNGDAFCSNDCLIRWVNYFGFLTIPLLSLIAFTLILLIQFVPTRSKR</sequence>
<dbReference type="PANTHER" id="PTHR43469">
    <property type="entry name" value="DISULFIDE FORMATION PROTEIN-RELATED"/>
    <property type="match status" value="1"/>
</dbReference>
<organism evidence="13 14">
    <name type="scientific">Exiguobacterium mexicanum</name>
    <dbReference type="NCBI Taxonomy" id="340146"/>
    <lineage>
        <taxon>Bacteria</taxon>
        <taxon>Bacillati</taxon>
        <taxon>Bacillota</taxon>
        <taxon>Bacilli</taxon>
        <taxon>Bacillales</taxon>
        <taxon>Bacillales Family XII. Incertae Sedis</taxon>
        <taxon>Exiguobacterium</taxon>
    </lineage>
</organism>
<keyword evidence="4 12" id="KW-0812">Transmembrane</keyword>
<dbReference type="InterPro" id="IPR012187">
    <property type="entry name" value="Disulphide_bond_form_BdbC"/>
</dbReference>
<evidence type="ECO:0000256" key="8">
    <source>
        <dbReference type="ARBA" id="ARBA00023136"/>
    </source>
</evidence>
<evidence type="ECO:0000256" key="12">
    <source>
        <dbReference type="SAM" id="Phobius"/>
    </source>
</evidence>
<evidence type="ECO:0000256" key="9">
    <source>
        <dbReference type="ARBA" id="ARBA00023157"/>
    </source>
</evidence>
<comment type="caution">
    <text evidence="13">The sequence shown here is derived from an EMBL/GenBank/DDBJ whole genome shotgun (WGS) entry which is preliminary data.</text>
</comment>
<proteinExistence type="inferred from homology"/>
<dbReference type="Proteomes" id="UP001230807">
    <property type="component" value="Unassembled WGS sequence"/>
</dbReference>
<dbReference type="RefSeq" id="WP_214719510.1">
    <property type="nucleotide sequence ID" value="NZ_CP183077.1"/>
</dbReference>
<keyword evidence="8 12" id="KW-0472">Membrane</keyword>
<keyword evidence="5" id="KW-0249">Electron transport</keyword>
<evidence type="ECO:0000256" key="1">
    <source>
        <dbReference type="ARBA" id="ARBA00004141"/>
    </source>
</evidence>
<comment type="subcellular location">
    <subcellularLocation>
        <location evidence="1">Membrane</location>
        <topology evidence="1">Multi-pass membrane protein</topology>
    </subcellularLocation>
</comment>
<dbReference type="InterPro" id="IPR023380">
    <property type="entry name" value="DsbB-like_sf"/>
</dbReference>
<keyword evidence="11" id="KW-0676">Redox-active center</keyword>
<feature type="transmembrane region" description="Helical" evidence="12">
    <location>
        <begin position="7"/>
        <end position="28"/>
    </location>
</feature>
<feature type="transmembrane region" description="Helical" evidence="12">
    <location>
        <begin position="60"/>
        <end position="78"/>
    </location>
</feature>
<keyword evidence="9" id="KW-1015">Disulfide bond</keyword>
<keyword evidence="3" id="KW-0813">Transport</keyword>